<dbReference type="GO" id="GO:0035999">
    <property type="term" value="P:tetrahydrofolate interconversion"/>
    <property type="evidence" value="ECO:0007669"/>
    <property type="project" value="UniProtKB-UniRule"/>
</dbReference>
<organism evidence="12 13">
    <name type="scientific">Berkelbacteria bacterium GW2011_GWA1_36_9</name>
    <dbReference type="NCBI Taxonomy" id="1618331"/>
    <lineage>
        <taxon>Bacteria</taxon>
        <taxon>Candidatus Berkelbacteria</taxon>
    </lineage>
</organism>
<comment type="subcellular location">
    <subcellularLocation>
        <location evidence="2 9">Cytoplasm</location>
    </subcellularLocation>
</comment>
<evidence type="ECO:0000256" key="6">
    <source>
        <dbReference type="ARBA" id="ARBA00022563"/>
    </source>
</evidence>
<name>A0A0G0FFL2_9BACT</name>
<gene>
    <name evidence="9" type="primary">glyA</name>
    <name evidence="12" type="ORF">US31_C0014G0024</name>
</gene>
<evidence type="ECO:0000256" key="9">
    <source>
        <dbReference type="HAMAP-Rule" id="MF_00051"/>
    </source>
</evidence>
<dbReference type="AlphaFoldDB" id="A0A0G0FFL2"/>
<dbReference type="HAMAP" id="MF_00051">
    <property type="entry name" value="SHMT"/>
    <property type="match status" value="1"/>
</dbReference>
<feature type="binding site" evidence="9">
    <location>
        <position position="250"/>
    </location>
    <ligand>
        <name>(6S)-5,6,7,8-tetrahydrofolate</name>
        <dbReference type="ChEBI" id="CHEBI:57453"/>
    </ligand>
</feature>
<feature type="site" description="Plays an important role in substrate specificity" evidence="9">
    <location>
        <position position="228"/>
    </location>
</feature>
<evidence type="ECO:0000256" key="1">
    <source>
        <dbReference type="ARBA" id="ARBA00001933"/>
    </source>
</evidence>
<dbReference type="SUPFAM" id="SSF53383">
    <property type="entry name" value="PLP-dependent transferases"/>
    <property type="match status" value="1"/>
</dbReference>
<feature type="domain" description="Serine hydroxymethyltransferase-like" evidence="11">
    <location>
        <begin position="3"/>
        <end position="390"/>
    </location>
</feature>
<dbReference type="NCBIfam" id="NF000586">
    <property type="entry name" value="PRK00011.1"/>
    <property type="match status" value="1"/>
</dbReference>
<dbReference type="CDD" id="cd00378">
    <property type="entry name" value="SHMT"/>
    <property type="match status" value="1"/>
</dbReference>
<evidence type="ECO:0000256" key="3">
    <source>
        <dbReference type="ARBA" id="ARBA00006376"/>
    </source>
</evidence>
<dbReference type="InterPro" id="IPR015422">
    <property type="entry name" value="PyrdxlP-dep_Trfase_small"/>
</dbReference>
<dbReference type="GO" id="GO:0019264">
    <property type="term" value="P:glycine biosynthetic process from serine"/>
    <property type="evidence" value="ECO:0007669"/>
    <property type="project" value="UniProtKB-UniRule"/>
</dbReference>
<comment type="pathway">
    <text evidence="9">One-carbon metabolism; tetrahydrofolate interconversion.</text>
</comment>
<evidence type="ECO:0000259" key="11">
    <source>
        <dbReference type="Pfam" id="PF00464"/>
    </source>
</evidence>
<dbReference type="FunFam" id="3.40.640.10:FF:000001">
    <property type="entry name" value="Serine hydroxymethyltransferase"/>
    <property type="match status" value="1"/>
</dbReference>
<dbReference type="Pfam" id="PF00464">
    <property type="entry name" value="SHMT"/>
    <property type="match status" value="1"/>
</dbReference>
<evidence type="ECO:0000256" key="5">
    <source>
        <dbReference type="ARBA" id="ARBA00022490"/>
    </source>
</evidence>
<dbReference type="EC" id="2.1.2.1" evidence="9"/>
<dbReference type="InterPro" id="IPR049943">
    <property type="entry name" value="Ser_HO-MeTrfase-like"/>
</dbReference>
<evidence type="ECO:0000313" key="13">
    <source>
        <dbReference type="Proteomes" id="UP000034508"/>
    </source>
</evidence>
<dbReference type="UniPathway" id="UPA00288">
    <property type="reaction ID" value="UER01023"/>
</dbReference>
<comment type="caution">
    <text evidence="12">The sequence shown here is derived from an EMBL/GenBank/DDBJ whole genome shotgun (WGS) entry which is preliminary data.</text>
</comment>
<accession>A0A0G0FFL2</accession>
<dbReference type="InterPro" id="IPR019798">
    <property type="entry name" value="Ser_HO-MeTrfase_PLP_BS"/>
</dbReference>
<sequence length="418" mass="46337">MSLKSKDPQMAKLIKAQEKYEQETLDLIPSENYASLAVREALGSVLTDKYAEGYSHKRYYAGQVNIDQVEDLAKSRALKMFGLSEDKWHANVQPYSGSPANMEIYFALLKFGDKVMGMKLDQGGHITHGLPIGFSGTAYKFISYGVDPKTEMLDYDEILKIAKKEKPKLIVCGATAYAREINFKKFSEIAKKVGAYLLADISHIAGLIVGGVHSSPFPYADVVMTTTHKTLRGPRGAIIICKNITLPDGEELSKKIDRAVFPGMQGGPHENQIGAMAVCFKEALNPQFKKYAQQIVKNAQILASELERLGLRIVSGGTDNHLMLVDLRPIKMTGKEAQQILEDVNIICNKNTIPFDPEKPFVGSGIRLGTPALTTRGMKEKEVKKIAELIFKALSKKESKTKIKAEVLRLCRQFPIKV</sequence>
<comment type="pathway">
    <text evidence="9">Amino-acid biosynthesis; glycine biosynthesis; glycine from L-serine: step 1/1.</text>
</comment>
<comment type="function">
    <text evidence="9">Catalyzes the reversible interconversion of serine and glycine with tetrahydrofolate (THF) serving as the one-carbon carrier. This reaction serves as the major source of one-carbon groups required for the biosynthesis of purines, thymidylate, methionine, and other important biomolecules. Also exhibits THF-independent aldolase activity toward beta-hydroxyamino acids, producing glycine and aldehydes, via a retro-aldol mechanism.</text>
</comment>
<keyword evidence="8 9" id="KW-0663">Pyridoxal phosphate</keyword>
<dbReference type="GO" id="GO:0030170">
    <property type="term" value="F:pyridoxal phosphate binding"/>
    <property type="evidence" value="ECO:0007669"/>
    <property type="project" value="UniProtKB-UniRule"/>
</dbReference>
<feature type="modified residue" description="N6-(pyridoxal phosphate)lysine" evidence="9 10">
    <location>
        <position position="229"/>
    </location>
</feature>
<keyword evidence="7 9" id="KW-0808">Transferase</keyword>
<evidence type="ECO:0000256" key="7">
    <source>
        <dbReference type="ARBA" id="ARBA00022679"/>
    </source>
</evidence>
<dbReference type="GO" id="GO:0032259">
    <property type="term" value="P:methylation"/>
    <property type="evidence" value="ECO:0007669"/>
    <property type="project" value="UniProtKB-KW"/>
</dbReference>
<comment type="catalytic activity">
    <reaction evidence="9">
        <text>(6R)-5,10-methylene-5,6,7,8-tetrahydrofolate + glycine + H2O = (6S)-5,6,7,8-tetrahydrofolate + L-serine</text>
        <dbReference type="Rhea" id="RHEA:15481"/>
        <dbReference type="ChEBI" id="CHEBI:15377"/>
        <dbReference type="ChEBI" id="CHEBI:15636"/>
        <dbReference type="ChEBI" id="CHEBI:33384"/>
        <dbReference type="ChEBI" id="CHEBI:57305"/>
        <dbReference type="ChEBI" id="CHEBI:57453"/>
        <dbReference type="EC" id="2.1.2.1"/>
    </reaction>
</comment>
<dbReference type="Gene3D" id="3.90.1150.10">
    <property type="entry name" value="Aspartate Aminotransferase, domain 1"/>
    <property type="match status" value="1"/>
</dbReference>
<feature type="binding site" evidence="9">
    <location>
        <position position="120"/>
    </location>
    <ligand>
        <name>(6S)-5,6,7,8-tetrahydrofolate</name>
        <dbReference type="ChEBI" id="CHEBI:57453"/>
    </ligand>
</feature>
<comment type="caution">
    <text evidence="9">Lacks conserved residue(s) required for the propagation of feature annotation.</text>
</comment>
<comment type="subunit">
    <text evidence="4 9">Homodimer.</text>
</comment>
<dbReference type="InterPro" id="IPR015421">
    <property type="entry name" value="PyrdxlP-dep_Trfase_major"/>
</dbReference>
<keyword evidence="12" id="KW-0489">Methyltransferase</keyword>
<dbReference type="GO" id="GO:0004372">
    <property type="term" value="F:glycine hydroxymethyltransferase activity"/>
    <property type="evidence" value="ECO:0007669"/>
    <property type="project" value="UniProtKB-UniRule"/>
</dbReference>
<reference evidence="12 13" key="1">
    <citation type="journal article" date="2015" name="Nature">
        <title>rRNA introns, odd ribosomes, and small enigmatic genomes across a large radiation of phyla.</title>
        <authorList>
            <person name="Brown C.T."/>
            <person name="Hug L.A."/>
            <person name="Thomas B.C."/>
            <person name="Sharon I."/>
            <person name="Castelle C.J."/>
            <person name="Singh A."/>
            <person name="Wilkins M.J."/>
            <person name="Williams K.H."/>
            <person name="Banfield J.F."/>
        </authorList>
    </citation>
    <scope>NUCLEOTIDE SEQUENCE [LARGE SCALE GENOMIC DNA]</scope>
</reference>
<feature type="binding site" evidence="9">
    <location>
        <begin position="124"/>
        <end position="126"/>
    </location>
    <ligand>
        <name>(6S)-5,6,7,8-tetrahydrofolate</name>
        <dbReference type="ChEBI" id="CHEBI:57453"/>
    </ligand>
</feature>
<comment type="similarity">
    <text evidence="3 9">Belongs to the SHMT family.</text>
</comment>
<dbReference type="PIRSF" id="PIRSF000412">
    <property type="entry name" value="SHMT"/>
    <property type="match status" value="1"/>
</dbReference>
<evidence type="ECO:0000256" key="10">
    <source>
        <dbReference type="PIRSR" id="PIRSR000412-50"/>
    </source>
</evidence>
<protein>
    <recommendedName>
        <fullName evidence="9">Serine hydroxymethyltransferase</fullName>
        <shortName evidence="9">SHMT</shortName>
        <shortName evidence="9">Serine methylase</shortName>
        <ecNumber evidence="9">2.1.2.1</ecNumber>
    </recommendedName>
</protein>
<keyword evidence="9" id="KW-0028">Amino-acid biosynthesis</keyword>
<comment type="cofactor">
    <cofactor evidence="1 9 10">
        <name>pyridoxal 5'-phosphate</name>
        <dbReference type="ChEBI" id="CHEBI:597326"/>
    </cofactor>
</comment>
<keyword evidence="5 9" id="KW-0963">Cytoplasm</keyword>
<dbReference type="GO" id="GO:0008168">
    <property type="term" value="F:methyltransferase activity"/>
    <property type="evidence" value="ECO:0007669"/>
    <property type="project" value="UniProtKB-KW"/>
</dbReference>
<dbReference type="PATRIC" id="fig|1618331.3.peg.737"/>
<proteinExistence type="inferred from homology"/>
<dbReference type="EMBL" id="LBSM01000014">
    <property type="protein sequence ID" value="KKQ17888.1"/>
    <property type="molecule type" value="Genomic_DNA"/>
</dbReference>
<dbReference type="InterPro" id="IPR039429">
    <property type="entry name" value="SHMT-like_dom"/>
</dbReference>
<dbReference type="GO" id="GO:0005829">
    <property type="term" value="C:cytosol"/>
    <property type="evidence" value="ECO:0007669"/>
    <property type="project" value="TreeGrafter"/>
</dbReference>
<dbReference type="Proteomes" id="UP000034508">
    <property type="component" value="Unassembled WGS sequence"/>
</dbReference>
<evidence type="ECO:0000256" key="2">
    <source>
        <dbReference type="ARBA" id="ARBA00004496"/>
    </source>
</evidence>
<evidence type="ECO:0000313" key="12">
    <source>
        <dbReference type="EMBL" id="KKQ17888.1"/>
    </source>
</evidence>
<dbReference type="PROSITE" id="PS00096">
    <property type="entry name" value="SHMT"/>
    <property type="match status" value="1"/>
</dbReference>
<dbReference type="InterPro" id="IPR001085">
    <property type="entry name" value="Ser_HO-MeTrfase"/>
</dbReference>
<dbReference type="UniPathway" id="UPA00193"/>
<dbReference type="InterPro" id="IPR015424">
    <property type="entry name" value="PyrdxlP-dep_Trfase"/>
</dbReference>
<evidence type="ECO:0000256" key="8">
    <source>
        <dbReference type="ARBA" id="ARBA00022898"/>
    </source>
</evidence>
<dbReference type="PANTHER" id="PTHR11680:SF35">
    <property type="entry name" value="SERINE HYDROXYMETHYLTRANSFERASE 1"/>
    <property type="match status" value="1"/>
</dbReference>
<dbReference type="PANTHER" id="PTHR11680">
    <property type="entry name" value="SERINE HYDROXYMETHYLTRANSFERASE"/>
    <property type="match status" value="1"/>
</dbReference>
<keyword evidence="6 9" id="KW-0554">One-carbon metabolism</keyword>
<dbReference type="Gene3D" id="3.40.640.10">
    <property type="entry name" value="Type I PLP-dependent aspartate aminotransferase-like (Major domain)"/>
    <property type="match status" value="1"/>
</dbReference>
<evidence type="ECO:0000256" key="4">
    <source>
        <dbReference type="ARBA" id="ARBA00011738"/>
    </source>
</evidence>